<organism evidence="1 2">
    <name type="scientific">Gulo gulo</name>
    <name type="common">Wolverine</name>
    <name type="synonym">Gluton</name>
    <dbReference type="NCBI Taxonomy" id="48420"/>
    <lineage>
        <taxon>Eukaryota</taxon>
        <taxon>Metazoa</taxon>
        <taxon>Chordata</taxon>
        <taxon>Craniata</taxon>
        <taxon>Vertebrata</taxon>
        <taxon>Euteleostomi</taxon>
        <taxon>Mammalia</taxon>
        <taxon>Eutheria</taxon>
        <taxon>Laurasiatheria</taxon>
        <taxon>Carnivora</taxon>
        <taxon>Caniformia</taxon>
        <taxon>Musteloidea</taxon>
        <taxon>Mustelidae</taxon>
        <taxon>Guloninae</taxon>
        <taxon>Gulo</taxon>
    </lineage>
</organism>
<comment type="caution">
    <text evidence="1">The sequence shown here is derived from an EMBL/GenBank/DDBJ whole genome shotgun (WGS) entry which is preliminary data.</text>
</comment>
<dbReference type="EMBL" id="CYRY02038479">
    <property type="protein sequence ID" value="VCX30564.1"/>
    <property type="molecule type" value="Genomic_DNA"/>
</dbReference>
<evidence type="ECO:0000313" key="2">
    <source>
        <dbReference type="Proteomes" id="UP000269945"/>
    </source>
</evidence>
<dbReference type="Proteomes" id="UP000269945">
    <property type="component" value="Unassembled WGS sequence"/>
</dbReference>
<protein>
    <submittedName>
        <fullName evidence="1">Uncharacterized protein</fullName>
    </submittedName>
</protein>
<evidence type="ECO:0000313" key="1">
    <source>
        <dbReference type="EMBL" id="VCX30564.1"/>
    </source>
</evidence>
<proteinExistence type="predicted"/>
<accession>A0A9X9M2E5</accession>
<feature type="non-terminal residue" evidence="1">
    <location>
        <position position="1"/>
    </location>
</feature>
<gene>
    <name evidence="1" type="ORF">BN2614_LOCUS1</name>
</gene>
<name>A0A9X9M2E5_GULGU</name>
<reference evidence="1 2" key="1">
    <citation type="submission" date="2018-10" db="EMBL/GenBank/DDBJ databases">
        <authorList>
            <person name="Ekblom R."/>
            <person name="Jareborg N."/>
        </authorList>
    </citation>
    <scope>NUCLEOTIDE SEQUENCE [LARGE SCALE GENOMIC DNA]</scope>
    <source>
        <tissue evidence="1">Muscle</tissue>
    </source>
</reference>
<keyword evidence="2" id="KW-1185">Reference proteome</keyword>
<dbReference type="AlphaFoldDB" id="A0A9X9M2E5"/>
<sequence>MVTQITFIPSHWTFSHVSILQVQTFFLWSFCPLSDLVGCISGLQRH</sequence>